<dbReference type="EMBL" id="JADGJD010000865">
    <property type="protein sequence ID" value="KAJ3047995.1"/>
    <property type="molecule type" value="Genomic_DNA"/>
</dbReference>
<feature type="coiled-coil region" evidence="1">
    <location>
        <begin position="352"/>
        <end position="469"/>
    </location>
</feature>
<dbReference type="Proteomes" id="UP001212841">
    <property type="component" value="Unassembled WGS sequence"/>
</dbReference>
<dbReference type="PANTHER" id="PTHR16275:SF8">
    <property type="entry name" value="COILED-COIL DOMAIN-CONTAINING PROTEIN 40"/>
    <property type="match status" value="1"/>
</dbReference>
<feature type="coiled-coil region" evidence="1">
    <location>
        <begin position="292"/>
        <end position="319"/>
    </location>
</feature>
<evidence type="ECO:0000313" key="4">
    <source>
        <dbReference type="Proteomes" id="UP001212841"/>
    </source>
</evidence>
<proteinExistence type="predicted"/>
<keyword evidence="4" id="KW-1185">Reference proteome</keyword>
<accession>A0AAD5S6Z2</accession>
<evidence type="ECO:0000256" key="1">
    <source>
        <dbReference type="SAM" id="Coils"/>
    </source>
</evidence>
<reference evidence="3" key="1">
    <citation type="submission" date="2020-05" db="EMBL/GenBank/DDBJ databases">
        <title>Phylogenomic resolution of chytrid fungi.</title>
        <authorList>
            <person name="Stajich J.E."/>
            <person name="Amses K."/>
            <person name="Simmons R."/>
            <person name="Seto K."/>
            <person name="Myers J."/>
            <person name="Bonds A."/>
            <person name="Quandt C.A."/>
            <person name="Barry K."/>
            <person name="Liu P."/>
            <person name="Grigoriev I."/>
            <person name="Longcore J.E."/>
            <person name="James T.Y."/>
        </authorList>
    </citation>
    <scope>NUCLEOTIDE SEQUENCE</scope>
    <source>
        <strain evidence="3">JEL0318</strain>
    </source>
</reference>
<feature type="coiled-coil region" evidence="1">
    <location>
        <begin position="110"/>
        <end position="228"/>
    </location>
</feature>
<keyword evidence="1" id="KW-0175">Coiled coil</keyword>
<evidence type="ECO:0000313" key="3">
    <source>
        <dbReference type="EMBL" id="KAJ3047995.1"/>
    </source>
</evidence>
<dbReference type="PANTHER" id="PTHR16275">
    <property type="entry name" value="COILED-COIL DOMAIN-CONTAINING PROTEIN 40"/>
    <property type="match status" value="1"/>
</dbReference>
<evidence type="ECO:0000256" key="2">
    <source>
        <dbReference type="SAM" id="MobiDB-lite"/>
    </source>
</evidence>
<comment type="caution">
    <text evidence="3">The sequence shown here is derived from an EMBL/GenBank/DDBJ whole genome shotgun (WGS) entry which is preliminary data.</text>
</comment>
<feature type="coiled-coil region" evidence="1">
    <location>
        <begin position="54"/>
        <end position="81"/>
    </location>
</feature>
<name>A0AAD5S6Z2_9FUNG</name>
<protein>
    <submittedName>
        <fullName evidence="3">Uncharacterized protein</fullName>
    </submittedName>
</protein>
<gene>
    <name evidence="3" type="ORF">HK097_010978</name>
</gene>
<organism evidence="3 4">
    <name type="scientific">Rhizophlyctis rosea</name>
    <dbReference type="NCBI Taxonomy" id="64517"/>
    <lineage>
        <taxon>Eukaryota</taxon>
        <taxon>Fungi</taxon>
        <taxon>Fungi incertae sedis</taxon>
        <taxon>Chytridiomycota</taxon>
        <taxon>Chytridiomycota incertae sedis</taxon>
        <taxon>Chytridiomycetes</taxon>
        <taxon>Rhizophlyctidales</taxon>
        <taxon>Rhizophlyctidaceae</taxon>
        <taxon>Rhizophlyctis</taxon>
    </lineage>
</organism>
<feature type="region of interest" description="Disordered" evidence="2">
    <location>
        <begin position="750"/>
        <end position="769"/>
    </location>
</feature>
<dbReference type="InterPro" id="IPR037386">
    <property type="entry name" value="CCDC40"/>
</dbReference>
<sequence>MLHPGHPPPLSTASSYPHHLEPLASAPTIQSSDPIDANDEILQRHYVRMQQTLLAAVDKQMESVEARLSETEVALKRTEDTKKEIGVELYKSNKEVGRMNARVDRMKMTVEHAQDERALMKSDLDALEREMNQILKTNDNLQETLEDNRQSLIDSTTKINQLGEVNAAYHSDIKVQRRVQEKLRKELELTEAKRKAAEADLESIRKEREELLQTRRELQETLQTQRTETSTAQISINKMHREINSLTAQQKIITKQWEESISAMVKRDQAFQAVKENKELVQNKLLDAEKVNRGLSKDMETTEETLKKKEHENASLSSLLTTVRTNLLNVDAKARETRNALVEAQVAESLYKQELDQVGKHHELTKEELERKNATVSELKWRIDAMKKDFDVQMRDEVFMQVARKEEQVNASANAQLRSVEREHEGKNINLRHSNAEQQMKIISQKEDLRNLRHERDAYRDRYKEINSHYVKLYDESKYLIYALERKEHDVNYLKSKIQERTLVDQTRPLQMAMLKLQKDLQAARNENDRLQKMWLEGQKANLTGKERSARLEEESVFMKTQLHINDAVKEKTAKEISEVKEDAIEQKLEAARLFAELRRLQPVVQELTEKNVVLEQQLDDARLKLQETRVNGETATHMLKHEIRRLYNERSQTLKARLQDDRSTHALERKHVVAKEVAERLKADRTDLQKQNWELRKRVGELESVVKELKMVGAVQILGKRSTPITQSQRAAWVSAPGTTSGDWAAVKGQTNGQQSAHPEGEPDDVPDFEAWRLKIESLTSERQYLINDNDMLRSRVDEVKSE</sequence>
<feature type="coiled-coil region" evidence="1">
    <location>
        <begin position="605"/>
        <end position="632"/>
    </location>
</feature>
<dbReference type="AlphaFoldDB" id="A0AAD5S6Z2"/>
<dbReference type="GO" id="GO:0035082">
    <property type="term" value="P:axoneme assembly"/>
    <property type="evidence" value="ECO:0007669"/>
    <property type="project" value="InterPro"/>
</dbReference>
<dbReference type="GO" id="GO:0005737">
    <property type="term" value="C:cytoplasm"/>
    <property type="evidence" value="ECO:0007669"/>
    <property type="project" value="TreeGrafter"/>
</dbReference>